<dbReference type="InterPro" id="IPR024072">
    <property type="entry name" value="DHFR-like_dom_sf"/>
</dbReference>
<dbReference type="Gene3D" id="3.40.430.10">
    <property type="entry name" value="Dihydrofolate Reductase, subunit A"/>
    <property type="match status" value="1"/>
</dbReference>
<dbReference type="InterPro" id="IPR002734">
    <property type="entry name" value="RibDG_C"/>
</dbReference>
<dbReference type="Proteomes" id="UP000244924">
    <property type="component" value="Unassembled WGS sequence"/>
</dbReference>
<evidence type="ECO:0000313" key="3">
    <source>
        <dbReference type="Proteomes" id="UP000244924"/>
    </source>
</evidence>
<dbReference type="PANTHER" id="PTHR38011">
    <property type="entry name" value="DIHYDROFOLATE REDUCTASE FAMILY PROTEIN (AFU_ORTHOLOGUE AFUA_8G06820)"/>
    <property type="match status" value="1"/>
</dbReference>
<evidence type="ECO:0000313" key="2">
    <source>
        <dbReference type="EMBL" id="SPH24923.1"/>
    </source>
</evidence>
<name>A0A2R8BNH3_9RHOB</name>
<sequence>MTTGHVFMAMSLDGFIARADHSLDWLLKHQIEGEDHGYDAFEASVDGIVMGSGSFRAVLKFGEWPYRKPVIVLSQSLSDRDVPKHLSDRVTISRSTPSDLMRERGASGWSRVYVDGGKVVQKFLRDGLVEDLRITIIPILIGSGIRLFGELDHDLALELVAAKPYPSGLLGTHYKVSRK</sequence>
<reference evidence="2 3" key="1">
    <citation type="submission" date="2018-03" db="EMBL/GenBank/DDBJ databases">
        <authorList>
            <person name="Keele B.F."/>
        </authorList>
    </citation>
    <scope>NUCLEOTIDE SEQUENCE [LARGE SCALE GENOMIC DNA]</scope>
    <source>
        <strain evidence="2 3">CECT 8626</strain>
    </source>
</reference>
<keyword evidence="2" id="KW-0560">Oxidoreductase</keyword>
<dbReference type="GO" id="GO:0009231">
    <property type="term" value="P:riboflavin biosynthetic process"/>
    <property type="evidence" value="ECO:0007669"/>
    <property type="project" value="InterPro"/>
</dbReference>
<dbReference type="EC" id="1.5.1.3" evidence="2"/>
<gene>
    <name evidence="2" type="primary">folA</name>
    <name evidence="2" type="ORF">DEA8626_03956</name>
</gene>
<dbReference type="InterPro" id="IPR050765">
    <property type="entry name" value="Riboflavin_Biosynth_HTPR"/>
</dbReference>
<dbReference type="AlphaFoldDB" id="A0A2R8BNH3"/>
<dbReference type="SUPFAM" id="SSF53597">
    <property type="entry name" value="Dihydrofolate reductase-like"/>
    <property type="match status" value="1"/>
</dbReference>
<evidence type="ECO:0000259" key="1">
    <source>
        <dbReference type="Pfam" id="PF01872"/>
    </source>
</evidence>
<protein>
    <submittedName>
        <fullName evidence="2">Dihydrofolate reductase</fullName>
        <ecNumber evidence="2">1.5.1.3</ecNumber>
    </submittedName>
</protein>
<dbReference type="Pfam" id="PF01872">
    <property type="entry name" value="RibD_C"/>
    <property type="match status" value="1"/>
</dbReference>
<dbReference type="RefSeq" id="WP_108854928.1">
    <property type="nucleotide sequence ID" value="NZ_OMOQ01000006.1"/>
</dbReference>
<dbReference type="OrthoDB" id="9782335at2"/>
<dbReference type="PANTHER" id="PTHR38011:SF11">
    <property type="entry name" value="2,5-DIAMINO-6-RIBOSYLAMINO-4(3H)-PYRIMIDINONE 5'-PHOSPHATE REDUCTASE"/>
    <property type="match status" value="1"/>
</dbReference>
<proteinExistence type="predicted"/>
<feature type="domain" description="Bacterial bifunctional deaminase-reductase C-terminal" evidence="1">
    <location>
        <begin position="6"/>
        <end position="169"/>
    </location>
</feature>
<organism evidence="2 3">
    <name type="scientific">Albidovulum aquaemixtae</name>
    <dbReference type="NCBI Taxonomy" id="1542388"/>
    <lineage>
        <taxon>Bacteria</taxon>
        <taxon>Pseudomonadati</taxon>
        <taxon>Pseudomonadota</taxon>
        <taxon>Alphaproteobacteria</taxon>
        <taxon>Rhodobacterales</taxon>
        <taxon>Paracoccaceae</taxon>
        <taxon>Albidovulum</taxon>
    </lineage>
</organism>
<dbReference type="EMBL" id="OMOQ01000006">
    <property type="protein sequence ID" value="SPH24923.1"/>
    <property type="molecule type" value="Genomic_DNA"/>
</dbReference>
<keyword evidence="3" id="KW-1185">Reference proteome</keyword>
<dbReference type="GO" id="GO:0004146">
    <property type="term" value="F:dihydrofolate reductase activity"/>
    <property type="evidence" value="ECO:0007669"/>
    <property type="project" value="UniProtKB-EC"/>
</dbReference>
<dbReference type="GO" id="GO:0008703">
    <property type="term" value="F:5-amino-6-(5-phosphoribosylamino)uracil reductase activity"/>
    <property type="evidence" value="ECO:0007669"/>
    <property type="project" value="InterPro"/>
</dbReference>
<accession>A0A2R8BNH3</accession>